<reference evidence="1" key="1">
    <citation type="journal article" date="2023" name="G3 (Bethesda)">
        <title>A reference genome for the long-term kleptoplast-retaining sea slug Elysia crispata morphotype clarki.</title>
        <authorList>
            <person name="Eastman K.E."/>
            <person name="Pendleton A.L."/>
            <person name="Shaikh M.A."/>
            <person name="Suttiyut T."/>
            <person name="Ogas R."/>
            <person name="Tomko P."/>
            <person name="Gavelis G."/>
            <person name="Widhalm J.R."/>
            <person name="Wisecaver J.H."/>
        </authorList>
    </citation>
    <scope>NUCLEOTIDE SEQUENCE</scope>
    <source>
        <strain evidence="1">ECLA1</strain>
    </source>
</reference>
<protein>
    <submittedName>
        <fullName evidence="1">Uncharacterized protein</fullName>
    </submittedName>
</protein>
<evidence type="ECO:0000313" key="2">
    <source>
        <dbReference type="Proteomes" id="UP001283361"/>
    </source>
</evidence>
<name>A0AAE0XNV6_9GAST</name>
<organism evidence="1 2">
    <name type="scientific">Elysia crispata</name>
    <name type="common">lettuce slug</name>
    <dbReference type="NCBI Taxonomy" id="231223"/>
    <lineage>
        <taxon>Eukaryota</taxon>
        <taxon>Metazoa</taxon>
        <taxon>Spiralia</taxon>
        <taxon>Lophotrochozoa</taxon>
        <taxon>Mollusca</taxon>
        <taxon>Gastropoda</taxon>
        <taxon>Heterobranchia</taxon>
        <taxon>Euthyneura</taxon>
        <taxon>Panpulmonata</taxon>
        <taxon>Sacoglossa</taxon>
        <taxon>Placobranchoidea</taxon>
        <taxon>Plakobranchidae</taxon>
        <taxon>Elysia</taxon>
    </lineage>
</organism>
<dbReference type="Proteomes" id="UP001283361">
    <property type="component" value="Unassembled WGS sequence"/>
</dbReference>
<proteinExistence type="predicted"/>
<sequence>MRDWIQHVLIVSPQLYEFRLSQGQVGYAPNEGLDPARPYCQSTALRIEVKSGTGWLCTKCPSEGLDPARPYCQSTARPIAVKAGTGWLCTKCPSQGLDPARPYCQSTDLRVSALDPCFGQLIVGSPHLIRSDKPKRKQFFQET</sequence>
<evidence type="ECO:0000313" key="1">
    <source>
        <dbReference type="EMBL" id="KAK3700306.1"/>
    </source>
</evidence>
<comment type="caution">
    <text evidence="1">The sequence shown here is derived from an EMBL/GenBank/DDBJ whole genome shotgun (WGS) entry which is preliminary data.</text>
</comment>
<accession>A0AAE0XNV6</accession>
<dbReference type="EMBL" id="JAWDGP010007919">
    <property type="protein sequence ID" value="KAK3700306.1"/>
    <property type="molecule type" value="Genomic_DNA"/>
</dbReference>
<gene>
    <name evidence="1" type="ORF">RRG08_033583</name>
</gene>
<keyword evidence="2" id="KW-1185">Reference proteome</keyword>
<dbReference type="AlphaFoldDB" id="A0AAE0XNV6"/>